<organism evidence="2 3">
    <name type="scientific">Punica granatum</name>
    <name type="common">Pomegranate</name>
    <dbReference type="NCBI Taxonomy" id="22663"/>
    <lineage>
        <taxon>Eukaryota</taxon>
        <taxon>Viridiplantae</taxon>
        <taxon>Streptophyta</taxon>
        <taxon>Embryophyta</taxon>
        <taxon>Tracheophyta</taxon>
        <taxon>Spermatophyta</taxon>
        <taxon>Magnoliopsida</taxon>
        <taxon>eudicotyledons</taxon>
        <taxon>Gunneridae</taxon>
        <taxon>Pentapetalae</taxon>
        <taxon>rosids</taxon>
        <taxon>malvids</taxon>
        <taxon>Myrtales</taxon>
        <taxon>Lythraceae</taxon>
        <taxon>Punica</taxon>
    </lineage>
</organism>
<dbReference type="AlphaFoldDB" id="A0A2I0HPE6"/>
<gene>
    <name evidence="2" type="ORF">CRG98_046260</name>
</gene>
<dbReference type="Proteomes" id="UP000233551">
    <property type="component" value="Unassembled WGS sequence"/>
</dbReference>
<accession>A0A2I0HPE6</accession>
<evidence type="ECO:0000313" key="2">
    <source>
        <dbReference type="EMBL" id="PKI33350.1"/>
    </source>
</evidence>
<sequence>MGFGAGQLVNAIWLSTSPLLGQQENEKEKNCHEGDGGAWGNGGGDGLVGNHPTIPPHPKTNLGQPATQIGGVVATSGIIIPPKPESHIPKSRLEGWWLPTPIGRVVVAGKAPPSPSTSNCFSFKFYKIMVVRDHDNAHHRLIGV</sequence>
<feature type="region of interest" description="Disordered" evidence="1">
    <location>
        <begin position="23"/>
        <end position="66"/>
    </location>
</feature>
<keyword evidence="3" id="KW-1185">Reference proteome</keyword>
<protein>
    <submittedName>
        <fullName evidence="2">Uncharacterized protein</fullName>
    </submittedName>
</protein>
<feature type="compositionally biased region" description="Gly residues" evidence="1">
    <location>
        <begin position="36"/>
        <end position="47"/>
    </location>
</feature>
<proteinExistence type="predicted"/>
<dbReference type="EMBL" id="PGOL01006697">
    <property type="protein sequence ID" value="PKI33350.1"/>
    <property type="molecule type" value="Genomic_DNA"/>
</dbReference>
<evidence type="ECO:0000256" key="1">
    <source>
        <dbReference type="SAM" id="MobiDB-lite"/>
    </source>
</evidence>
<reference evidence="2 3" key="1">
    <citation type="submission" date="2017-11" db="EMBL/GenBank/DDBJ databases">
        <title>De-novo sequencing of pomegranate (Punica granatum L.) genome.</title>
        <authorList>
            <person name="Akparov Z."/>
            <person name="Amiraslanov A."/>
            <person name="Hajiyeva S."/>
            <person name="Abbasov M."/>
            <person name="Kaur K."/>
            <person name="Hamwieh A."/>
            <person name="Solovyev V."/>
            <person name="Salamov A."/>
            <person name="Braich B."/>
            <person name="Kosarev P."/>
            <person name="Mahmoud A."/>
            <person name="Hajiyev E."/>
            <person name="Babayeva S."/>
            <person name="Izzatullayeva V."/>
            <person name="Mammadov A."/>
            <person name="Mammadov A."/>
            <person name="Sharifova S."/>
            <person name="Ojaghi J."/>
            <person name="Eynullazada K."/>
            <person name="Bayramov B."/>
            <person name="Abdulazimova A."/>
            <person name="Shahmuradov I."/>
        </authorList>
    </citation>
    <scope>NUCLEOTIDE SEQUENCE [LARGE SCALE GENOMIC DNA]</scope>
    <source>
        <strain evidence="3">cv. AG2017</strain>
        <tissue evidence="2">Leaf</tissue>
    </source>
</reference>
<feature type="compositionally biased region" description="Basic and acidic residues" evidence="1">
    <location>
        <begin position="24"/>
        <end position="35"/>
    </location>
</feature>
<comment type="caution">
    <text evidence="2">The sequence shown here is derived from an EMBL/GenBank/DDBJ whole genome shotgun (WGS) entry which is preliminary data.</text>
</comment>
<name>A0A2I0HPE6_PUNGR</name>
<evidence type="ECO:0000313" key="3">
    <source>
        <dbReference type="Proteomes" id="UP000233551"/>
    </source>
</evidence>